<dbReference type="Gene3D" id="1.25.40.10">
    <property type="entry name" value="Tetratricopeptide repeat domain"/>
    <property type="match status" value="3"/>
</dbReference>
<feature type="repeat" description="PPR" evidence="3">
    <location>
        <begin position="113"/>
        <end position="147"/>
    </location>
</feature>
<feature type="repeat" description="PPR" evidence="3">
    <location>
        <begin position="43"/>
        <end position="77"/>
    </location>
</feature>
<dbReference type="Pfam" id="PF01535">
    <property type="entry name" value="PPR"/>
    <property type="match status" value="2"/>
</dbReference>
<comment type="similarity">
    <text evidence="1">Belongs to the PPR family. P subfamily.</text>
</comment>
<feature type="repeat" description="PPR" evidence="3">
    <location>
        <begin position="193"/>
        <end position="228"/>
    </location>
</feature>
<reference evidence="5" key="2">
    <citation type="journal article" date="2024" name="Plant">
        <title>Genomic evolution and insights into agronomic trait innovations of Sesamum species.</title>
        <authorList>
            <person name="Miao H."/>
            <person name="Wang L."/>
            <person name="Qu L."/>
            <person name="Liu H."/>
            <person name="Sun Y."/>
            <person name="Le M."/>
            <person name="Wang Q."/>
            <person name="Wei S."/>
            <person name="Zheng Y."/>
            <person name="Lin W."/>
            <person name="Duan Y."/>
            <person name="Cao H."/>
            <person name="Xiong S."/>
            <person name="Wang X."/>
            <person name="Wei L."/>
            <person name="Li C."/>
            <person name="Ma Q."/>
            <person name="Ju M."/>
            <person name="Zhao R."/>
            <person name="Li G."/>
            <person name="Mu C."/>
            <person name="Tian Q."/>
            <person name="Mei H."/>
            <person name="Zhang T."/>
            <person name="Gao T."/>
            <person name="Zhang H."/>
        </authorList>
    </citation>
    <scope>NUCLEOTIDE SEQUENCE</scope>
    <source>
        <strain evidence="5">G02</strain>
    </source>
</reference>
<dbReference type="PANTHER" id="PTHR47936">
    <property type="entry name" value="PPR_LONG DOMAIN-CONTAINING PROTEIN"/>
    <property type="match status" value="1"/>
</dbReference>
<feature type="region of interest" description="Disordered" evidence="4">
    <location>
        <begin position="399"/>
        <end position="418"/>
    </location>
</feature>
<feature type="repeat" description="PPR" evidence="3">
    <location>
        <begin position="297"/>
        <end position="331"/>
    </location>
</feature>
<comment type="caution">
    <text evidence="5">The sequence shown here is derived from an EMBL/GenBank/DDBJ whole genome shotgun (WGS) entry which is preliminary data.</text>
</comment>
<accession>A0AAW2LPC1</accession>
<dbReference type="GO" id="GO:0009507">
    <property type="term" value="C:chloroplast"/>
    <property type="evidence" value="ECO:0007669"/>
    <property type="project" value="TreeGrafter"/>
</dbReference>
<evidence type="ECO:0000256" key="2">
    <source>
        <dbReference type="ARBA" id="ARBA00022737"/>
    </source>
</evidence>
<dbReference type="AlphaFoldDB" id="A0AAW2LPC1"/>
<feature type="compositionally biased region" description="Acidic residues" evidence="4">
    <location>
        <begin position="406"/>
        <end position="418"/>
    </location>
</feature>
<dbReference type="GO" id="GO:0010019">
    <property type="term" value="P:chloroplast-nucleus signaling pathway"/>
    <property type="evidence" value="ECO:0007669"/>
    <property type="project" value="TreeGrafter"/>
</dbReference>
<gene>
    <name evidence="5" type="ORF">Sradi_5280000</name>
</gene>
<name>A0AAW2LPC1_SESRA</name>
<proteinExistence type="inferred from homology"/>
<feature type="repeat" description="PPR" evidence="3">
    <location>
        <begin position="8"/>
        <end position="42"/>
    </location>
</feature>
<organism evidence="5">
    <name type="scientific">Sesamum radiatum</name>
    <name type="common">Black benniseed</name>
    <dbReference type="NCBI Taxonomy" id="300843"/>
    <lineage>
        <taxon>Eukaryota</taxon>
        <taxon>Viridiplantae</taxon>
        <taxon>Streptophyta</taxon>
        <taxon>Embryophyta</taxon>
        <taxon>Tracheophyta</taxon>
        <taxon>Spermatophyta</taxon>
        <taxon>Magnoliopsida</taxon>
        <taxon>eudicotyledons</taxon>
        <taxon>Gunneridae</taxon>
        <taxon>Pentapetalae</taxon>
        <taxon>asterids</taxon>
        <taxon>lamiids</taxon>
        <taxon>Lamiales</taxon>
        <taxon>Pedaliaceae</taxon>
        <taxon>Sesamum</taxon>
    </lineage>
</organism>
<sequence>MRNQGHGQSAHINSLIQMLAGGDLAENARDLLAEMQEAGFKPSCSTFAAVIASFAKTKRLSDAVDVFQEMLQADVKPNEFVYGLLIDAFAEDGKLEEAKHYFHVMEDSGILANQIILTSMIKAYGKIGSVEGAKQLYEKMKTLDGGPDVWHPIKDRADGVTFATMMYVYKNMGMLDEVIQVAEEMKQSGLVRDCVTYNKVMACYATNGQLVECGELLHEMVVKQKLTPDGGTFKVLFTVLKKGGIPAEAVRQLQSSFKDGRPFAMQAVITSVFSIVGLHAYALESCGTFRKEDVGFNSFAYNAAIRAYVAYGKIDEALNMFMKMQDEGLEPDIVTLINLVNCYGKAGMVEGVKRIHSQLKYGAIEPNESLYKAVIEAYKNVNRHELAELVSQEMKFASEAQQFTDSETEDPDETSLAQ</sequence>
<feature type="repeat" description="PPR" evidence="3">
    <location>
        <begin position="332"/>
        <end position="366"/>
    </location>
</feature>
<reference evidence="5" key="1">
    <citation type="submission" date="2020-06" db="EMBL/GenBank/DDBJ databases">
        <authorList>
            <person name="Li T."/>
            <person name="Hu X."/>
            <person name="Zhang T."/>
            <person name="Song X."/>
            <person name="Zhang H."/>
            <person name="Dai N."/>
            <person name="Sheng W."/>
            <person name="Hou X."/>
            <person name="Wei L."/>
        </authorList>
    </citation>
    <scope>NUCLEOTIDE SEQUENCE</scope>
    <source>
        <strain evidence="5">G02</strain>
        <tissue evidence="5">Leaf</tissue>
    </source>
</reference>
<dbReference type="NCBIfam" id="TIGR00756">
    <property type="entry name" value="PPR"/>
    <property type="match status" value="6"/>
</dbReference>
<dbReference type="PANTHER" id="PTHR47936:SF1">
    <property type="entry name" value="PENTATRICOPEPTIDE REPEAT-CONTAINING PROTEIN GUN1, CHLOROPLASTIC"/>
    <property type="match status" value="1"/>
</dbReference>
<evidence type="ECO:0000256" key="1">
    <source>
        <dbReference type="ARBA" id="ARBA00007626"/>
    </source>
</evidence>
<evidence type="ECO:0000256" key="3">
    <source>
        <dbReference type="PROSITE-ProRule" id="PRU00708"/>
    </source>
</evidence>
<protein>
    <submittedName>
        <fullName evidence="5">Pentatricopeptide repeat-containing protein</fullName>
    </submittedName>
</protein>
<evidence type="ECO:0000313" key="5">
    <source>
        <dbReference type="EMBL" id="KAL0320185.1"/>
    </source>
</evidence>
<feature type="repeat" description="PPR" evidence="3">
    <location>
        <begin position="78"/>
        <end position="112"/>
    </location>
</feature>
<evidence type="ECO:0000256" key="4">
    <source>
        <dbReference type="SAM" id="MobiDB-lite"/>
    </source>
</evidence>
<dbReference type="Pfam" id="PF13812">
    <property type="entry name" value="PPR_3"/>
    <property type="match status" value="1"/>
</dbReference>
<dbReference type="PROSITE" id="PS51375">
    <property type="entry name" value="PPR"/>
    <property type="match status" value="8"/>
</dbReference>
<dbReference type="InterPro" id="IPR011990">
    <property type="entry name" value="TPR-like_helical_dom_sf"/>
</dbReference>
<feature type="repeat" description="PPR" evidence="3">
    <location>
        <begin position="158"/>
        <end position="192"/>
    </location>
</feature>
<dbReference type="Pfam" id="PF13041">
    <property type="entry name" value="PPR_2"/>
    <property type="match status" value="2"/>
</dbReference>
<keyword evidence="2" id="KW-0677">Repeat</keyword>
<dbReference type="GO" id="GO:0031930">
    <property type="term" value="P:mitochondria-nucleus signaling pathway"/>
    <property type="evidence" value="ECO:0007669"/>
    <property type="project" value="TreeGrafter"/>
</dbReference>
<dbReference type="EMBL" id="JACGWJ010000024">
    <property type="protein sequence ID" value="KAL0320185.1"/>
    <property type="molecule type" value="Genomic_DNA"/>
</dbReference>
<dbReference type="InterPro" id="IPR002885">
    <property type="entry name" value="PPR_rpt"/>
</dbReference>